<organism evidence="2 3">
    <name type="scientific">Prorocentrum cordatum</name>
    <dbReference type="NCBI Taxonomy" id="2364126"/>
    <lineage>
        <taxon>Eukaryota</taxon>
        <taxon>Sar</taxon>
        <taxon>Alveolata</taxon>
        <taxon>Dinophyceae</taxon>
        <taxon>Prorocentrales</taxon>
        <taxon>Prorocentraceae</taxon>
        <taxon>Prorocentrum</taxon>
    </lineage>
</organism>
<feature type="compositionally biased region" description="Polar residues" evidence="1">
    <location>
        <begin position="9"/>
        <end position="24"/>
    </location>
</feature>
<proteinExistence type="predicted"/>
<keyword evidence="3" id="KW-1185">Reference proteome</keyword>
<comment type="caution">
    <text evidence="2">The sequence shown here is derived from an EMBL/GenBank/DDBJ whole genome shotgun (WGS) entry which is preliminary data.</text>
</comment>
<evidence type="ECO:0000313" key="2">
    <source>
        <dbReference type="EMBL" id="CAK0862164.1"/>
    </source>
</evidence>
<feature type="non-terminal residue" evidence="2">
    <location>
        <position position="1"/>
    </location>
</feature>
<dbReference type="Proteomes" id="UP001189429">
    <property type="component" value="Unassembled WGS sequence"/>
</dbReference>
<sequence length="113" mass="12309">PKAAPGRQHASSTKAGSAKQSQESDLFDTGFTLRDISPAAIRTWLALQIISLVFSVLLWSEVSGHLAEYDETVARECSQPQMAAHGVCHGPAWNVSAWEDFVVGGPEFILRRD</sequence>
<reference evidence="2" key="1">
    <citation type="submission" date="2023-10" db="EMBL/GenBank/DDBJ databases">
        <authorList>
            <person name="Chen Y."/>
            <person name="Shah S."/>
            <person name="Dougan E. K."/>
            <person name="Thang M."/>
            <person name="Chan C."/>
        </authorList>
    </citation>
    <scope>NUCLEOTIDE SEQUENCE [LARGE SCALE GENOMIC DNA]</scope>
</reference>
<protein>
    <submittedName>
        <fullName evidence="2">Uncharacterized protein</fullName>
    </submittedName>
</protein>
<gene>
    <name evidence="2" type="ORF">PCOR1329_LOCUS50660</name>
</gene>
<evidence type="ECO:0000256" key="1">
    <source>
        <dbReference type="SAM" id="MobiDB-lite"/>
    </source>
</evidence>
<feature type="region of interest" description="Disordered" evidence="1">
    <location>
        <begin position="1"/>
        <end position="24"/>
    </location>
</feature>
<name>A0ABN9USB2_9DINO</name>
<evidence type="ECO:0000313" key="3">
    <source>
        <dbReference type="Proteomes" id="UP001189429"/>
    </source>
</evidence>
<dbReference type="EMBL" id="CAUYUJ010016133">
    <property type="protein sequence ID" value="CAK0862164.1"/>
    <property type="molecule type" value="Genomic_DNA"/>
</dbReference>
<accession>A0ABN9USB2</accession>